<dbReference type="Proteomes" id="UP000530514">
    <property type="component" value="Unassembled WGS sequence"/>
</dbReference>
<organism evidence="2 3">
    <name type="scientific">Thermoactinomyces daqus</name>
    <dbReference type="NCBI Taxonomy" id="1329516"/>
    <lineage>
        <taxon>Bacteria</taxon>
        <taxon>Bacillati</taxon>
        <taxon>Bacillota</taxon>
        <taxon>Bacilli</taxon>
        <taxon>Bacillales</taxon>
        <taxon>Thermoactinomycetaceae</taxon>
        <taxon>Thermoactinomyces</taxon>
    </lineage>
</organism>
<evidence type="ECO:0000313" key="2">
    <source>
        <dbReference type="EMBL" id="MBA4544188.1"/>
    </source>
</evidence>
<sequence>MEKRDLEKAPWIIRITEHKDKTGAVLVIKQCIEGKPVSKGMLHGQPLRRCLPAIRRIVSHVCDYAGIPLELQKFFNRDRITYRGNLPLDEEAGAKLALIFKLQERVADLDRVELMAWRVERFSREEAIYWFTRATQYGKAASRWALAGMRVMLGGPAGDKETQHMLTQIRK</sequence>
<feature type="domain" description="DUF7680" evidence="1">
    <location>
        <begin position="11"/>
        <end position="155"/>
    </location>
</feature>
<dbReference type="RefSeq" id="WP_052154319.1">
    <property type="nucleotide sequence ID" value="NZ_JACEIP010000031.1"/>
</dbReference>
<protein>
    <recommendedName>
        <fullName evidence="1">DUF7680 domain-containing protein</fullName>
    </recommendedName>
</protein>
<accession>A0A7W1XCN8</accession>
<evidence type="ECO:0000313" key="3">
    <source>
        <dbReference type="Proteomes" id="UP000530514"/>
    </source>
</evidence>
<evidence type="ECO:0000259" key="1">
    <source>
        <dbReference type="Pfam" id="PF24728"/>
    </source>
</evidence>
<dbReference type="EMBL" id="JACEIP010000031">
    <property type="protein sequence ID" value="MBA4544188.1"/>
    <property type="molecule type" value="Genomic_DNA"/>
</dbReference>
<proteinExistence type="predicted"/>
<reference evidence="2 3" key="1">
    <citation type="submission" date="2020-07" db="EMBL/GenBank/DDBJ databases">
        <authorList>
            <person name="Feng H."/>
        </authorList>
    </citation>
    <scope>NUCLEOTIDE SEQUENCE [LARGE SCALE GENOMIC DNA]</scope>
    <source>
        <strain evidence="3">s-11</strain>
    </source>
</reference>
<dbReference type="Pfam" id="PF24728">
    <property type="entry name" value="DUF7680"/>
    <property type="match status" value="1"/>
</dbReference>
<keyword evidence="3" id="KW-1185">Reference proteome</keyword>
<dbReference type="AlphaFoldDB" id="A0A7W1XCN8"/>
<name>A0A7W1XCN8_9BACL</name>
<dbReference type="InterPro" id="IPR056097">
    <property type="entry name" value="DUF7680"/>
</dbReference>
<gene>
    <name evidence="2" type="ORF">H1164_15095</name>
</gene>
<comment type="caution">
    <text evidence="2">The sequence shown here is derived from an EMBL/GenBank/DDBJ whole genome shotgun (WGS) entry which is preliminary data.</text>
</comment>